<evidence type="ECO:0000313" key="1">
    <source>
        <dbReference type="EMBL" id="MBW0502781.1"/>
    </source>
</evidence>
<proteinExistence type="predicted"/>
<dbReference type="Proteomes" id="UP000765509">
    <property type="component" value="Unassembled WGS sequence"/>
</dbReference>
<protein>
    <submittedName>
        <fullName evidence="1">Uncharacterized protein</fullName>
    </submittedName>
</protein>
<dbReference type="EMBL" id="AVOT02017010">
    <property type="protein sequence ID" value="MBW0502781.1"/>
    <property type="molecule type" value="Genomic_DNA"/>
</dbReference>
<sequence length="119" mass="13673">MNHEPWTDSFWFFNHFTPCFSHFPCESLSLVNQLIIKLHSNSSNFLANHFNLFISSSIKQVIHPSSFVHSSFILKNKKNKTIIDSTSQAQSSFQLIDSQLPLLTTPHETYIPSISTIFN</sequence>
<name>A0A9Q3HF67_9BASI</name>
<gene>
    <name evidence="1" type="ORF">O181_042496</name>
</gene>
<comment type="caution">
    <text evidence="1">The sequence shown here is derived from an EMBL/GenBank/DDBJ whole genome shotgun (WGS) entry which is preliminary data.</text>
</comment>
<organism evidence="1 2">
    <name type="scientific">Austropuccinia psidii MF-1</name>
    <dbReference type="NCBI Taxonomy" id="1389203"/>
    <lineage>
        <taxon>Eukaryota</taxon>
        <taxon>Fungi</taxon>
        <taxon>Dikarya</taxon>
        <taxon>Basidiomycota</taxon>
        <taxon>Pucciniomycotina</taxon>
        <taxon>Pucciniomycetes</taxon>
        <taxon>Pucciniales</taxon>
        <taxon>Sphaerophragmiaceae</taxon>
        <taxon>Austropuccinia</taxon>
    </lineage>
</organism>
<evidence type="ECO:0000313" key="2">
    <source>
        <dbReference type="Proteomes" id="UP000765509"/>
    </source>
</evidence>
<dbReference type="AlphaFoldDB" id="A0A9Q3HF67"/>
<keyword evidence="2" id="KW-1185">Reference proteome</keyword>
<reference evidence="1" key="1">
    <citation type="submission" date="2021-03" db="EMBL/GenBank/DDBJ databases">
        <title>Draft genome sequence of rust myrtle Austropuccinia psidii MF-1, a brazilian biotype.</title>
        <authorList>
            <person name="Quecine M.C."/>
            <person name="Pachon D.M.R."/>
            <person name="Bonatelli M.L."/>
            <person name="Correr F.H."/>
            <person name="Franceschini L.M."/>
            <person name="Leite T.F."/>
            <person name="Margarido G.R.A."/>
            <person name="Almeida C.A."/>
            <person name="Ferrarezi J.A."/>
            <person name="Labate C.A."/>
        </authorList>
    </citation>
    <scope>NUCLEOTIDE SEQUENCE</scope>
    <source>
        <strain evidence="1">MF-1</strain>
    </source>
</reference>
<accession>A0A9Q3HF67</accession>